<organism evidence="3 4">
    <name type="scientific">Armadillidium nasatum</name>
    <dbReference type="NCBI Taxonomy" id="96803"/>
    <lineage>
        <taxon>Eukaryota</taxon>
        <taxon>Metazoa</taxon>
        <taxon>Ecdysozoa</taxon>
        <taxon>Arthropoda</taxon>
        <taxon>Crustacea</taxon>
        <taxon>Multicrustacea</taxon>
        <taxon>Malacostraca</taxon>
        <taxon>Eumalacostraca</taxon>
        <taxon>Peracarida</taxon>
        <taxon>Isopoda</taxon>
        <taxon>Oniscidea</taxon>
        <taxon>Crinocheta</taxon>
        <taxon>Armadillidiidae</taxon>
        <taxon>Armadillidium</taxon>
    </lineage>
</organism>
<feature type="domain" description="Voltage-dependent calcium channel alpha-2/delta subunit conserved region" evidence="2">
    <location>
        <begin position="83"/>
        <end position="321"/>
    </location>
</feature>
<keyword evidence="4" id="KW-1185">Reference proteome</keyword>
<evidence type="ECO:0000313" key="3">
    <source>
        <dbReference type="EMBL" id="KAB7498221.1"/>
    </source>
</evidence>
<dbReference type="AlphaFoldDB" id="A0A5N5SVK5"/>
<dbReference type="OrthoDB" id="10054666at2759"/>
<dbReference type="Proteomes" id="UP000326759">
    <property type="component" value="Unassembled WGS sequence"/>
</dbReference>
<dbReference type="InterPro" id="IPR051173">
    <property type="entry name" value="Ca_channel_alpha-2/delta"/>
</dbReference>
<dbReference type="Pfam" id="PF08473">
    <property type="entry name" value="VGCC_alpha2"/>
    <property type="match status" value="1"/>
</dbReference>
<feature type="region of interest" description="Disordered" evidence="1">
    <location>
        <begin position="57"/>
        <end position="78"/>
    </location>
</feature>
<proteinExistence type="predicted"/>
<evidence type="ECO:0000259" key="2">
    <source>
        <dbReference type="Pfam" id="PF08473"/>
    </source>
</evidence>
<dbReference type="InterPro" id="IPR013680">
    <property type="entry name" value="VDCC_a2/dsu"/>
</dbReference>
<comment type="caution">
    <text evidence="3">The sequence shown here is derived from an EMBL/GenBank/DDBJ whole genome shotgun (WGS) entry which is preliminary data.</text>
</comment>
<evidence type="ECO:0000313" key="4">
    <source>
        <dbReference type="Proteomes" id="UP000326759"/>
    </source>
</evidence>
<gene>
    <name evidence="3" type="ORF">Anas_09999</name>
</gene>
<sequence length="556" mass="64733">MKDNVHFNASDYFSSGNWSLHPEWVYCEYKYDQGVERTPEELMLHFLAKAQMPGWKWRSTRTRPPPDSTQSKGHQGQYDETDYYCDKDLIQNLLFDAQATDVYNKTKQKESFTDDKNHGKHKNFGISSVFVSTRSGLSRWLDIGDDLNYSEDNPHFMKMHNRAIDEVWYKRAVDYYKEDTEAYVYSVPFDAATRDPSQVYVTASRAIFIRQNKFQQAPAAVVGVNIKLDKFVEFFKNETYACRQYSQRHSVCQKEMTCKSEFLDCYLLDDSGFVVASEKMHEIGKFFGEIEGTIMESLVQSDVYNRIKIYDYQAVCLDPVNEGSFASILLTPLEMLKWTTKWVVGNMMWILVKTQLYHLWDPNEAWAYSSYGGDKGTNYQDYDHPPPVQPSDFGTIVTDEEINIEAKNTSLNTTIDSIPPDFEELEITNDYEIVELNETSIEIINNTIYNSTKYNKNETIEFEENYEEIPFEDYDINNEDAWNPPIEEGEEEFPRLQLAFINKTEPRPCDKEVNLYKLNNSKLKETKSDKFKPVKGKLSNCHSNGCGSFYNICIFV</sequence>
<dbReference type="EMBL" id="SEYY01019464">
    <property type="protein sequence ID" value="KAB7498221.1"/>
    <property type="molecule type" value="Genomic_DNA"/>
</dbReference>
<accession>A0A5N5SVK5</accession>
<protein>
    <submittedName>
        <fullName evidence="3">Voltage-dependent calcium channel subunit alpha-2/delta-3</fullName>
    </submittedName>
</protein>
<name>A0A5N5SVK5_9CRUS</name>
<evidence type="ECO:0000256" key="1">
    <source>
        <dbReference type="SAM" id="MobiDB-lite"/>
    </source>
</evidence>
<dbReference type="GO" id="GO:0005245">
    <property type="term" value="F:voltage-gated calcium channel activity"/>
    <property type="evidence" value="ECO:0007669"/>
    <property type="project" value="TreeGrafter"/>
</dbReference>
<dbReference type="PANTHER" id="PTHR10166">
    <property type="entry name" value="VOLTAGE-DEPENDENT CALCIUM CHANNEL SUBUNIT ALPHA-2/DELTA-RELATED"/>
    <property type="match status" value="1"/>
</dbReference>
<dbReference type="PANTHER" id="PTHR10166:SF37">
    <property type="entry name" value="STOLID, ISOFORM H"/>
    <property type="match status" value="1"/>
</dbReference>
<reference evidence="3 4" key="1">
    <citation type="journal article" date="2019" name="PLoS Biol.">
        <title>Sex chromosomes control vertical transmission of feminizing Wolbachia symbionts in an isopod.</title>
        <authorList>
            <person name="Becking T."/>
            <person name="Chebbi M.A."/>
            <person name="Giraud I."/>
            <person name="Moumen B."/>
            <person name="Laverre T."/>
            <person name="Caubet Y."/>
            <person name="Peccoud J."/>
            <person name="Gilbert C."/>
            <person name="Cordaux R."/>
        </authorList>
    </citation>
    <scope>NUCLEOTIDE SEQUENCE [LARGE SCALE GENOMIC DNA]</scope>
    <source>
        <strain evidence="3">ANa2</strain>
        <tissue evidence="3">Whole body excluding digestive tract and cuticle</tissue>
    </source>
</reference>
<dbReference type="GO" id="GO:0005891">
    <property type="term" value="C:voltage-gated calcium channel complex"/>
    <property type="evidence" value="ECO:0007669"/>
    <property type="project" value="TreeGrafter"/>
</dbReference>